<keyword evidence="1" id="KW-0677">Repeat</keyword>
<accession>A0A875S487</accession>
<dbReference type="AlphaFoldDB" id="A0A875S487"/>
<dbReference type="GeneID" id="62197250"/>
<dbReference type="SUPFAM" id="SSF48452">
    <property type="entry name" value="TPR-like"/>
    <property type="match status" value="1"/>
</dbReference>
<dbReference type="InterPro" id="IPR011990">
    <property type="entry name" value="TPR-like_helical_dom_sf"/>
</dbReference>
<dbReference type="InterPro" id="IPR047150">
    <property type="entry name" value="SGT"/>
</dbReference>
<dbReference type="RefSeq" id="XP_038780026.1">
    <property type="nucleotide sequence ID" value="XM_038924098.1"/>
</dbReference>
<protein>
    <recommendedName>
        <fullName evidence="6">Small glutamine-rich tetratricopeptide repeat-containing protein alpha</fullName>
    </recommendedName>
</protein>
<dbReference type="GO" id="GO:0060090">
    <property type="term" value="F:molecular adaptor activity"/>
    <property type="evidence" value="ECO:0007669"/>
    <property type="project" value="TreeGrafter"/>
</dbReference>
<dbReference type="PANTHER" id="PTHR45831:SF2">
    <property type="entry name" value="LD24721P"/>
    <property type="match status" value="1"/>
</dbReference>
<dbReference type="PANTHER" id="PTHR45831">
    <property type="entry name" value="LD24721P"/>
    <property type="match status" value="1"/>
</dbReference>
<evidence type="ECO:0008006" key="6">
    <source>
        <dbReference type="Google" id="ProtNLM"/>
    </source>
</evidence>
<dbReference type="GO" id="GO:0072380">
    <property type="term" value="C:TRC complex"/>
    <property type="evidence" value="ECO:0007669"/>
    <property type="project" value="TreeGrafter"/>
</dbReference>
<dbReference type="SMART" id="SM00028">
    <property type="entry name" value="TPR"/>
    <property type="match status" value="3"/>
</dbReference>
<dbReference type="GO" id="GO:0006620">
    <property type="term" value="P:post-translational protein targeting to endoplasmic reticulum membrane"/>
    <property type="evidence" value="ECO:0007669"/>
    <property type="project" value="TreeGrafter"/>
</dbReference>
<dbReference type="InterPro" id="IPR019734">
    <property type="entry name" value="TPR_rpt"/>
</dbReference>
<evidence type="ECO:0000313" key="4">
    <source>
        <dbReference type="EMBL" id="QPG76461.1"/>
    </source>
</evidence>
<feature type="region of interest" description="Disordered" evidence="3">
    <location>
        <begin position="204"/>
        <end position="251"/>
    </location>
</feature>
<name>A0A875S487_EENNA</name>
<dbReference type="Gene3D" id="1.25.40.10">
    <property type="entry name" value="Tetratricopeptide repeat domain"/>
    <property type="match status" value="1"/>
</dbReference>
<feature type="region of interest" description="Disordered" evidence="3">
    <location>
        <begin position="358"/>
        <end position="379"/>
    </location>
</feature>
<evidence type="ECO:0000256" key="3">
    <source>
        <dbReference type="SAM" id="MobiDB-lite"/>
    </source>
</evidence>
<keyword evidence="5" id="KW-1185">Reference proteome</keyword>
<evidence type="ECO:0000313" key="5">
    <source>
        <dbReference type="Proteomes" id="UP000662931"/>
    </source>
</evidence>
<dbReference type="GO" id="GO:0016020">
    <property type="term" value="C:membrane"/>
    <property type="evidence" value="ECO:0007669"/>
    <property type="project" value="TreeGrafter"/>
</dbReference>
<dbReference type="Proteomes" id="UP000662931">
    <property type="component" value="Chromosome 4"/>
</dbReference>
<feature type="compositionally biased region" description="Basic and acidic residues" evidence="3">
    <location>
        <begin position="370"/>
        <end position="379"/>
    </location>
</feature>
<proteinExistence type="predicted"/>
<gene>
    <name evidence="4" type="ORF">FOA43_003850</name>
</gene>
<feature type="compositionally biased region" description="Low complexity" evidence="3">
    <location>
        <begin position="208"/>
        <end position="233"/>
    </location>
</feature>
<reference evidence="4" key="1">
    <citation type="submission" date="2020-10" db="EMBL/GenBank/DDBJ databases">
        <authorList>
            <person name="Roach M.J.R."/>
        </authorList>
    </citation>
    <scope>NUCLEOTIDE SEQUENCE</scope>
    <source>
        <strain evidence="4">CBS 1945</strain>
    </source>
</reference>
<evidence type="ECO:0000256" key="1">
    <source>
        <dbReference type="ARBA" id="ARBA00022737"/>
    </source>
</evidence>
<keyword evidence="2" id="KW-0802">TPR repeat</keyword>
<feature type="compositionally biased region" description="Polar residues" evidence="3">
    <location>
        <begin position="234"/>
        <end position="251"/>
    </location>
</feature>
<dbReference type="OrthoDB" id="629492at2759"/>
<organism evidence="4 5">
    <name type="scientific">Eeniella nana</name>
    <name type="common">Yeast</name>
    <name type="synonym">Brettanomyces nanus</name>
    <dbReference type="NCBI Taxonomy" id="13502"/>
    <lineage>
        <taxon>Eukaryota</taxon>
        <taxon>Fungi</taxon>
        <taxon>Dikarya</taxon>
        <taxon>Ascomycota</taxon>
        <taxon>Saccharomycotina</taxon>
        <taxon>Pichiomycetes</taxon>
        <taxon>Pichiales</taxon>
        <taxon>Pichiaceae</taxon>
        <taxon>Brettanomyces</taxon>
    </lineage>
</organism>
<dbReference type="EMBL" id="CP064815">
    <property type="protein sequence ID" value="QPG76461.1"/>
    <property type="molecule type" value="Genomic_DNA"/>
</dbReference>
<evidence type="ECO:0000256" key="2">
    <source>
        <dbReference type="ARBA" id="ARBA00022803"/>
    </source>
</evidence>
<sequence>MTEEFDRLRAQGNEKFRNGNYGGSLVCYTRCIDLVPTSYALYCNRAAALIKVDSIKEAEEDLKKSLEINSDYVPSYCQLGFLMLYEGNTVASLENYVKAVKISSKRPHQLERFKSQLKEAIRLAEGRARQQGYSQNYIDSIITDDVRICLDSYHSLRSHASNQPTVATGSVSESIDRNEGPRFPGGISMASSVPFLAQLINRTGNTGGVPTTEEAEGATGTAGTAGTADTATASPNSTHVQGPNGFSASFNMAPNQTNGLMDFISQISGQANIPEAVGTEREGEPIIPTALQNTGTTSTSTSSSAQQSNVHMAAHNAAQGFMNRRVQAGQPLNGADFARGLATTIASQLRGLAQVAVSALRSSSDPSNDDPGRGMEDLD</sequence>
<dbReference type="KEGG" id="bnn:FOA43_003850"/>